<evidence type="ECO:0000256" key="2">
    <source>
        <dbReference type="ARBA" id="ARBA00005748"/>
    </source>
</evidence>
<evidence type="ECO:0000256" key="8">
    <source>
        <dbReference type="SAM" id="MobiDB-lite"/>
    </source>
</evidence>
<evidence type="ECO:0000256" key="6">
    <source>
        <dbReference type="ARBA" id="ARBA00023136"/>
    </source>
</evidence>
<organism evidence="11 12">
    <name type="scientific">Amblyomma americanum</name>
    <name type="common">Lone star tick</name>
    <dbReference type="NCBI Taxonomy" id="6943"/>
    <lineage>
        <taxon>Eukaryota</taxon>
        <taxon>Metazoa</taxon>
        <taxon>Ecdysozoa</taxon>
        <taxon>Arthropoda</taxon>
        <taxon>Chelicerata</taxon>
        <taxon>Arachnida</taxon>
        <taxon>Acari</taxon>
        <taxon>Parasitiformes</taxon>
        <taxon>Ixodida</taxon>
        <taxon>Ixodoidea</taxon>
        <taxon>Ixodidae</taxon>
        <taxon>Amblyomminae</taxon>
        <taxon>Amblyomma</taxon>
    </lineage>
</organism>
<feature type="chain" id="PRO_5042980526" evidence="10">
    <location>
        <begin position="25"/>
        <end position="428"/>
    </location>
</feature>
<evidence type="ECO:0000256" key="7">
    <source>
        <dbReference type="ARBA" id="ARBA00023242"/>
    </source>
</evidence>
<comment type="similarity">
    <text evidence="2">Belongs to the NEMP family.</text>
</comment>
<comment type="caution">
    <text evidence="11">The sequence shown here is derived from an EMBL/GenBank/DDBJ whole genome shotgun (WGS) entry which is preliminary data.</text>
</comment>
<name>A0AAQ4FEN3_AMBAM</name>
<feature type="transmembrane region" description="Helical" evidence="9">
    <location>
        <begin position="238"/>
        <end position="259"/>
    </location>
</feature>
<accession>A0AAQ4FEN3</accession>
<feature type="compositionally biased region" description="Acidic residues" evidence="8">
    <location>
        <begin position="400"/>
        <end position="412"/>
    </location>
</feature>
<keyword evidence="3 9" id="KW-0812">Transmembrane</keyword>
<gene>
    <name evidence="11" type="ORF">V5799_007987</name>
</gene>
<evidence type="ECO:0000256" key="5">
    <source>
        <dbReference type="ARBA" id="ARBA00022989"/>
    </source>
</evidence>
<dbReference type="PANTHER" id="PTHR13598">
    <property type="entry name" value="AT07567P-RELATED"/>
    <property type="match status" value="1"/>
</dbReference>
<feature type="transmembrane region" description="Helical" evidence="9">
    <location>
        <begin position="175"/>
        <end position="198"/>
    </location>
</feature>
<evidence type="ECO:0000256" key="9">
    <source>
        <dbReference type="SAM" id="Phobius"/>
    </source>
</evidence>
<evidence type="ECO:0000256" key="4">
    <source>
        <dbReference type="ARBA" id="ARBA00022729"/>
    </source>
</evidence>
<evidence type="ECO:0000256" key="10">
    <source>
        <dbReference type="SAM" id="SignalP"/>
    </source>
</evidence>
<proteinExistence type="inferred from homology"/>
<evidence type="ECO:0000313" key="12">
    <source>
        <dbReference type="Proteomes" id="UP001321473"/>
    </source>
</evidence>
<sequence length="428" mass="48261">MSTSLQPLAAVLLVMFAEVAFGHAASDAPDLLDDGRSSSATTLHEGHLYVMPRGRRDEMIIYCYPGDPVRNLAIFKSIYVEFKHVPERFKLFEGPDEASVRAQFSAHLASWVPLLPWRQSTISLSAFRPHCFGLVSEDDYRFELVVRQANYWRVLQFAASAVLFFGVPALCRNAFVFYTCGVSVGVLASLLIAVFVVSRLLPRRAAGYSVIFFGWSLVLYLLQLLWSNVYQVLAEYKSVLAGYIAFTALLSFAICYRVGPPTNPRTLNLIQWSLQLVALAGVVTSSEMREATGAAVLVMLTAYNFPPLWKAKLRTWWRTRVCRPKVTLLTEEEYILQGDIETRRALESLREYCSSPDCKTWQVVTRLRDPVRFAKFVQGQSHLSDEEVLHYEVDSPDCTPNDEDSLMTEDEQPSFTELADGPSASFSR</sequence>
<dbReference type="InterPro" id="IPR019358">
    <property type="entry name" value="NEMP_fam"/>
</dbReference>
<dbReference type="AlphaFoldDB" id="A0AAQ4FEN3"/>
<reference evidence="11 12" key="1">
    <citation type="journal article" date="2023" name="Arcadia Sci">
        <title>De novo assembly of a long-read Amblyomma americanum tick genome.</title>
        <authorList>
            <person name="Chou S."/>
            <person name="Poskanzer K.E."/>
            <person name="Rollins M."/>
            <person name="Thuy-Boun P.S."/>
        </authorList>
    </citation>
    <scope>NUCLEOTIDE SEQUENCE [LARGE SCALE GENOMIC DNA]</scope>
    <source>
        <strain evidence="11">F_SG_1</strain>
        <tissue evidence="11">Salivary glands</tissue>
    </source>
</reference>
<keyword evidence="5 9" id="KW-1133">Transmembrane helix</keyword>
<keyword evidence="6 9" id="KW-0472">Membrane</keyword>
<dbReference type="GO" id="GO:0005637">
    <property type="term" value="C:nuclear inner membrane"/>
    <property type="evidence" value="ECO:0007669"/>
    <property type="project" value="UniProtKB-SubCell"/>
</dbReference>
<comment type="subcellular location">
    <subcellularLocation>
        <location evidence="1">Nucleus inner membrane</location>
        <topology evidence="1">Multi-pass membrane protein</topology>
        <orientation evidence="1">Nucleoplasmic side</orientation>
    </subcellularLocation>
</comment>
<evidence type="ECO:0000256" key="1">
    <source>
        <dbReference type="ARBA" id="ARBA00004575"/>
    </source>
</evidence>
<feature type="transmembrane region" description="Helical" evidence="9">
    <location>
        <begin position="205"/>
        <end position="226"/>
    </location>
</feature>
<keyword evidence="4 10" id="KW-0732">Signal</keyword>
<dbReference type="EMBL" id="JARKHS020003346">
    <property type="protein sequence ID" value="KAK8785650.1"/>
    <property type="molecule type" value="Genomic_DNA"/>
</dbReference>
<dbReference type="PANTHER" id="PTHR13598:SF1">
    <property type="entry name" value="AT07567P-RELATED"/>
    <property type="match status" value="1"/>
</dbReference>
<evidence type="ECO:0000313" key="11">
    <source>
        <dbReference type="EMBL" id="KAK8785650.1"/>
    </source>
</evidence>
<dbReference type="Pfam" id="PF10225">
    <property type="entry name" value="NEMP"/>
    <property type="match status" value="1"/>
</dbReference>
<keyword evidence="7" id="KW-0539">Nucleus</keyword>
<protein>
    <submittedName>
        <fullName evidence="11">Uncharacterized protein</fullName>
    </submittedName>
</protein>
<feature type="signal peptide" evidence="10">
    <location>
        <begin position="1"/>
        <end position="24"/>
    </location>
</feature>
<evidence type="ECO:0000256" key="3">
    <source>
        <dbReference type="ARBA" id="ARBA00022692"/>
    </source>
</evidence>
<dbReference type="Proteomes" id="UP001321473">
    <property type="component" value="Unassembled WGS sequence"/>
</dbReference>
<keyword evidence="12" id="KW-1185">Reference proteome</keyword>
<feature type="region of interest" description="Disordered" evidence="8">
    <location>
        <begin position="399"/>
        <end position="428"/>
    </location>
</feature>